<organism evidence="2">
    <name type="scientific">Anguilla anguilla</name>
    <name type="common">European freshwater eel</name>
    <name type="synonym">Muraena anguilla</name>
    <dbReference type="NCBI Taxonomy" id="7936"/>
    <lineage>
        <taxon>Eukaryota</taxon>
        <taxon>Metazoa</taxon>
        <taxon>Chordata</taxon>
        <taxon>Craniata</taxon>
        <taxon>Vertebrata</taxon>
        <taxon>Euteleostomi</taxon>
        <taxon>Actinopterygii</taxon>
        <taxon>Neopterygii</taxon>
        <taxon>Teleostei</taxon>
        <taxon>Anguilliformes</taxon>
        <taxon>Anguillidae</taxon>
        <taxon>Anguilla</taxon>
    </lineage>
</organism>
<sequence>MTYWERMSPNNDQVNIKCVPTLFLLNHFHLPPLVQLFNSIHLYRLLPLIRLFKSMQLLVFIASIGPLISFDTQVSMPHKHYSNPFLEFTA</sequence>
<feature type="transmembrane region" description="Helical" evidence="1">
    <location>
        <begin position="51"/>
        <end position="70"/>
    </location>
</feature>
<keyword evidence="1" id="KW-0472">Membrane</keyword>
<evidence type="ECO:0000256" key="1">
    <source>
        <dbReference type="SAM" id="Phobius"/>
    </source>
</evidence>
<keyword evidence="1" id="KW-0812">Transmembrane</keyword>
<reference evidence="2" key="2">
    <citation type="journal article" date="2015" name="Fish Shellfish Immunol.">
        <title>Early steps in the European eel (Anguilla anguilla)-Vibrio vulnificus interaction in the gills: Role of the RtxA13 toxin.</title>
        <authorList>
            <person name="Callol A."/>
            <person name="Pajuelo D."/>
            <person name="Ebbesson L."/>
            <person name="Teles M."/>
            <person name="MacKenzie S."/>
            <person name="Amaro C."/>
        </authorList>
    </citation>
    <scope>NUCLEOTIDE SEQUENCE</scope>
</reference>
<dbReference type="AlphaFoldDB" id="A0A0E9WY73"/>
<proteinExistence type="predicted"/>
<dbReference type="EMBL" id="GBXM01014002">
    <property type="protein sequence ID" value="JAH94575.1"/>
    <property type="molecule type" value="Transcribed_RNA"/>
</dbReference>
<protein>
    <submittedName>
        <fullName evidence="2">Uncharacterized protein</fullName>
    </submittedName>
</protein>
<evidence type="ECO:0000313" key="2">
    <source>
        <dbReference type="EMBL" id="JAH94575.1"/>
    </source>
</evidence>
<keyword evidence="1" id="KW-1133">Transmembrane helix</keyword>
<accession>A0A0E9WY73</accession>
<reference evidence="2" key="1">
    <citation type="submission" date="2014-11" db="EMBL/GenBank/DDBJ databases">
        <authorList>
            <person name="Amaro Gonzalez C."/>
        </authorList>
    </citation>
    <scope>NUCLEOTIDE SEQUENCE</scope>
</reference>
<name>A0A0E9WY73_ANGAN</name>